<accession>A0A250XPD5</accession>
<name>A0A250XPD5_9CHLO</name>
<dbReference type="OrthoDB" id="543560at2759"/>
<dbReference type="PANTHER" id="PTHR35321:SF1">
    <property type="entry name" value="OS02G0753200 PROTEIN"/>
    <property type="match status" value="1"/>
</dbReference>
<organism evidence="2 3">
    <name type="scientific">Chlamydomonas eustigma</name>
    <dbReference type="NCBI Taxonomy" id="1157962"/>
    <lineage>
        <taxon>Eukaryota</taxon>
        <taxon>Viridiplantae</taxon>
        <taxon>Chlorophyta</taxon>
        <taxon>core chlorophytes</taxon>
        <taxon>Chlorophyceae</taxon>
        <taxon>CS clade</taxon>
        <taxon>Chlamydomonadales</taxon>
        <taxon>Chlamydomonadaceae</taxon>
        <taxon>Chlamydomonas</taxon>
    </lineage>
</organism>
<dbReference type="AlphaFoldDB" id="A0A250XPD5"/>
<dbReference type="Proteomes" id="UP000232323">
    <property type="component" value="Unassembled WGS sequence"/>
</dbReference>
<gene>
    <name evidence="2" type="ORF">CEUSTIGMA_g12339.t1</name>
</gene>
<feature type="compositionally biased region" description="Polar residues" evidence="1">
    <location>
        <begin position="1"/>
        <end position="10"/>
    </location>
</feature>
<reference evidence="2 3" key="1">
    <citation type="submission" date="2017-08" db="EMBL/GenBank/DDBJ databases">
        <title>Acidophilic green algal genome provides insights into adaptation to an acidic environment.</title>
        <authorList>
            <person name="Hirooka S."/>
            <person name="Hirose Y."/>
            <person name="Kanesaki Y."/>
            <person name="Higuchi S."/>
            <person name="Fujiwara T."/>
            <person name="Onuma R."/>
            <person name="Era A."/>
            <person name="Ohbayashi R."/>
            <person name="Uzuka A."/>
            <person name="Nozaki H."/>
            <person name="Yoshikawa H."/>
            <person name="Miyagishima S.Y."/>
        </authorList>
    </citation>
    <scope>NUCLEOTIDE SEQUENCE [LARGE SCALE GENOMIC DNA]</scope>
    <source>
        <strain evidence="2 3">NIES-2499</strain>
    </source>
</reference>
<dbReference type="EMBL" id="BEGY01000141">
    <property type="protein sequence ID" value="GAX84918.1"/>
    <property type="molecule type" value="Genomic_DNA"/>
</dbReference>
<evidence type="ECO:0000256" key="1">
    <source>
        <dbReference type="SAM" id="MobiDB-lite"/>
    </source>
</evidence>
<feature type="compositionally biased region" description="Low complexity" evidence="1">
    <location>
        <begin position="79"/>
        <end position="96"/>
    </location>
</feature>
<feature type="compositionally biased region" description="Basic and acidic residues" evidence="1">
    <location>
        <begin position="213"/>
        <end position="226"/>
    </location>
</feature>
<dbReference type="STRING" id="1157962.A0A250XPD5"/>
<proteinExistence type="predicted"/>
<feature type="compositionally biased region" description="Gly residues" evidence="1">
    <location>
        <begin position="97"/>
        <end position="107"/>
    </location>
</feature>
<feature type="compositionally biased region" description="Low complexity" evidence="1">
    <location>
        <begin position="173"/>
        <end position="191"/>
    </location>
</feature>
<feature type="region of interest" description="Disordered" evidence="1">
    <location>
        <begin position="1"/>
        <end position="137"/>
    </location>
</feature>
<evidence type="ECO:0000313" key="2">
    <source>
        <dbReference type="EMBL" id="GAX84918.1"/>
    </source>
</evidence>
<dbReference type="InterPro" id="IPR040306">
    <property type="entry name" value="Os02g0753200-like"/>
</dbReference>
<keyword evidence="3" id="KW-1185">Reference proteome</keyword>
<comment type="caution">
    <text evidence="2">The sequence shown here is derived from an EMBL/GenBank/DDBJ whole genome shotgun (WGS) entry which is preliminary data.</text>
</comment>
<dbReference type="PANTHER" id="PTHR35321">
    <property type="entry name" value="OS02G0753200 PROTEIN"/>
    <property type="match status" value="1"/>
</dbReference>
<sequence length="249" mass="25848">MDTLLGYNTGSDSDDTSSSSSLDSAGLRAAQAEARLKDFGEDEEERGAAKSSLLPPAFSAFDQVEGPPDFLDPESTRPLLGSASLARSGLAASGEGAQKGGGGGGRMKPGPGFDISVLAPKLKGHKRPVDSRDMPAGALIEGKAKRYRDEDGPEATQQYSATTIALLGGKVAGGAPEKQPAAGAAASRGPATKPMEVSEFLNKGIGAAALPRRAQDRKDKEKEKRSKGQSAIGSWKTEAEMVLRQQYDS</sequence>
<feature type="region of interest" description="Disordered" evidence="1">
    <location>
        <begin position="171"/>
        <end position="249"/>
    </location>
</feature>
<protein>
    <submittedName>
        <fullName evidence="2">Uncharacterized protein</fullName>
    </submittedName>
</protein>
<evidence type="ECO:0000313" key="3">
    <source>
        <dbReference type="Proteomes" id="UP000232323"/>
    </source>
</evidence>